<dbReference type="EMBL" id="AGNL01014904">
    <property type="protein sequence ID" value="EJK66491.1"/>
    <property type="molecule type" value="Genomic_DNA"/>
</dbReference>
<dbReference type="OMA" id="CANYAGE"/>
<dbReference type="Proteomes" id="UP000266841">
    <property type="component" value="Unassembled WGS sequence"/>
</dbReference>
<comment type="caution">
    <text evidence="1">The sequence shown here is derived from an EMBL/GenBank/DDBJ whole genome shotgun (WGS) entry which is preliminary data.</text>
</comment>
<sequence>MAFFLMNAHNIISSCCGGAGNVFAKIFSEEDDVPAAPASNQPGPVGLVGGFTAREAKYEDVQWSKLPAKARRAASTLGYDEASWNGNEWRCDEAWGDLSAEQRGAAEALGWTERAWEDQYEECEWKDLPANVKRACRRLGYDASTWDETEEDDDKYPSTMEKEWSDFTKEEQRCMNVLGYTQQMWED</sequence>
<evidence type="ECO:0000313" key="2">
    <source>
        <dbReference type="Proteomes" id="UP000266841"/>
    </source>
</evidence>
<proteinExistence type="predicted"/>
<accession>K0SZL7</accession>
<name>K0SZL7_THAOC</name>
<reference evidence="1 2" key="1">
    <citation type="journal article" date="2012" name="Genome Biol.">
        <title>Genome and low-iron response of an oceanic diatom adapted to chronic iron limitation.</title>
        <authorList>
            <person name="Lommer M."/>
            <person name="Specht M."/>
            <person name="Roy A.S."/>
            <person name="Kraemer L."/>
            <person name="Andreson R."/>
            <person name="Gutowska M.A."/>
            <person name="Wolf J."/>
            <person name="Bergner S.V."/>
            <person name="Schilhabel M.B."/>
            <person name="Klostermeier U.C."/>
            <person name="Beiko R.G."/>
            <person name="Rosenstiel P."/>
            <person name="Hippler M."/>
            <person name="Laroche J."/>
        </authorList>
    </citation>
    <scope>NUCLEOTIDE SEQUENCE [LARGE SCALE GENOMIC DNA]</scope>
    <source>
        <strain evidence="1 2">CCMP1005</strain>
    </source>
</reference>
<gene>
    <name evidence="1" type="ORF">THAOC_12590</name>
</gene>
<protein>
    <submittedName>
        <fullName evidence="1">Uncharacterized protein</fullName>
    </submittedName>
</protein>
<organism evidence="1 2">
    <name type="scientific">Thalassiosira oceanica</name>
    <name type="common">Marine diatom</name>
    <dbReference type="NCBI Taxonomy" id="159749"/>
    <lineage>
        <taxon>Eukaryota</taxon>
        <taxon>Sar</taxon>
        <taxon>Stramenopiles</taxon>
        <taxon>Ochrophyta</taxon>
        <taxon>Bacillariophyta</taxon>
        <taxon>Coscinodiscophyceae</taxon>
        <taxon>Thalassiosirophycidae</taxon>
        <taxon>Thalassiosirales</taxon>
        <taxon>Thalassiosiraceae</taxon>
        <taxon>Thalassiosira</taxon>
    </lineage>
</organism>
<keyword evidence="2" id="KW-1185">Reference proteome</keyword>
<dbReference type="eggNOG" id="ENOG502SVSR">
    <property type="taxonomic scope" value="Eukaryota"/>
</dbReference>
<dbReference type="AlphaFoldDB" id="K0SZL7"/>
<evidence type="ECO:0000313" key="1">
    <source>
        <dbReference type="EMBL" id="EJK66491.1"/>
    </source>
</evidence>
<dbReference type="OrthoDB" id="49186at2759"/>